<dbReference type="Gene3D" id="3.30.70.270">
    <property type="match status" value="1"/>
</dbReference>
<evidence type="ECO:0000256" key="1">
    <source>
        <dbReference type="ARBA" id="ARBA00012528"/>
    </source>
</evidence>
<proteinExistence type="predicted"/>
<dbReference type="OrthoDB" id="9812260at2"/>
<dbReference type="InterPro" id="IPR050469">
    <property type="entry name" value="Diguanylate_Cyclase"/>
</dbReference>
<organism evidence="5 6">
    <name type="scientific">Marinomonas aquiplantarum</name>
    <dbReference type="NCBI Taxonomy" id="491951"/>
    <lineage>
        <taxon>Bacteria</taxon>
        <taxon>Pseudomonadati</taxon>
        <taxon>Pseudomonadota</taxon>
        <taxon>Gammaproteobacteria</taxon>
        <taxon>Oceanospirillales</taxon>
        <taxon>Oceanospirillaceae</taxon>
        <taxon>Marinomonas</taxon>
    </lineage>
</organism>
<dbReference type="InterPro" id="IPR043128">
    <property type="entry name" value="Rev_trsase/Diguanyl_cyclase"/>
</dbReference>
<feature type="domain" description="GGDEF" evidence="4">
    <location>
        <begin position="202"/>
        <end position="336"/>
    </location>
</feature>
<dbReference type="PANTHER" id="PTHR45138:SF9">
    <property type="entry name" value="DIGUANYLATE CYCLASE DGCM-RELATED"/>
    <property type="match status" value="1"/>
</dbReference>
<dbReference type="NCBIfam" id="TIGR00254">
    <property type="entry name" value="GGDEF"/>
    <property type="match status" value="1"/>
</dbReference>
<dbReference type="InterPro" id="IPR029787">
    <property type="entry name" value="Nucleotide_cyclase"/>
</dbReference>
<dbReference type="GO" id="GO:1902201">
    <property type="term" value="P:negative regulation of bacterial-type flagellum-dependent cell motility"/>
    <property type="evidence" value="ECO:0007669"/>
    <property type="project" value="TreeGrafter"/>
</dbReference>
<dbReference type="InterPro" id="IPR000160">
    <property type="entry name" value="GGDEF_dom"/>
</dbReference>
<comment type="caution">
    <text evidence="5">The sequence shown here is derived from an EMBL/GenBank/DDBJ whole genome shotgun (WGS) entry which is preliminary data.</text>
</comment>
<evidence type="ECO:0000256" key="3">
    <source>
        <dbReference type="SAM" id="Coils"/>
    </source>
</evidence>
<evidence type="ECO:0000256" key="2">
    <source>
        <dbReference type="ARBA" id="ARBA00034247"/>
    </source>
</evidence>
<dbReference type="Proteomes" id="UP000252086">
    <property type="component" value="Unassembled WGS sequence"/>
</dbReference>
<dbReference type="AlphaFoldDB" id="A0A366CYW8"/>
<keyword evidence="6" id="KW-1185">Reference proteome</keyword>
<dbReference type="GO" id="GO:0052621">
    <property type="term" value="F:diguanylate cyclase activity"/>
    <property type="evidence" value="ECO:0007669"/>
    <property type="project" value="UniProtKB-EC"/>
</dbReference>
<keyword evidence="3" id="KW-0175">Coiled coil</keyword>
<accession>A0A366CYW8</accession>
<dbReference type="GO" id="GO:0005886">
    <property type="term" value="C:plasma membrane"/>
    <property type="evidence" value="ECO:0007669"/>
    <property type="project" value="TreeGrafter"/>
</dbReference>
<dbReference type="Pfam" id="PF00990">
    <property type="entry name" value="GGDEF"/>
    <property type="match status" value="1"/>
</dbReference>
<protein>
    <recommendedName>
        <fullName evidence="1">diguanylate cyclase</fullName>
        <ecNumber evidence="1">2.7.7.65</ecNumber>
    </recommendedName>
</protein>
<evidence type="ECO:0000313" key="5">
    <source>
        <dbReference type="EMBL" id="RBO82865.1"/>
    </source>
</evidence>
<reference evidence="5 6" key="1">
    <citation type="submission" date="2018-06" db="EMBL/GenBank/DDBJ databases">
        <title>Genomic Encyclopedia of Type Strains, Phase III (KMG-III): the genomes of soil and plant-associated and newly described type strains.</title>
        <authorList>
            <person name="Whitman W."/>
        </authorList>
    </citation>
    <scope>NUCLEOTIDE SEQUENCE [LARGE SCALE GENOMIC DNA]</scope>
    <source>
        <strain evidence="5 6">CECT 7732</strain>
    </source>
</reference>
<evidence type="ECO:0000259" key="4">
    <source>
        <dbReference type="PROSITE" id="PS50887"/>
    </source>
</evidence>
<name>A0A366CYW8_9GAMM</name>
<dbReference type="GO" id="GO:0043709">
    <property type="term" value="P:cell adhesion involved in single-species biofilm formation"/>
    <property type="evidence" value="ECO:0007669"/>
    <property type="project" value="TreeGrafter"/>
</dbReference>
<dbReference type="RefSeq" id="WP_113874807.1">
    <property type="nucleotide sequence ID" value="NZ_QNRF01000005.1"/>
</dbReference>
<dbReference type="EC" id="2.7.7.65" evidence="1"/>
<feature type="coiled-coil region" evidence="3">
    <location>
        <begin position="147"/>
        <end position="174"/>
    </location>
</feature>
<gene>
    <name evidence="5" type="ORF">DFP76_105340</name>
</gene>
<dbReference type="SMART" id="SM00267">
    <property type="entry name" value="GGDEF"/>
    <property type="match status" value="1"/>
</dbReference>
<dbReference type="SUPFAM" id="SSF55073">
    <property type="entry name" value="Nucleotide cyclase"/>
    <property type="match status" value="1"/>
</dbReference>
<evidence type="ECO:0000313" key="6">
    <source>
        <dbReference type="Proteomes" id="UP000252086"/>
    </source>
</evidence>
<dbReference type="EMBL" id="QNRF01000005">
    <property type="protein sequence ID" value="RBO82865.1"/>
    <property type="molecule type" value="Genomic_DNA"/>
</dbReference>
<dbReference type="CDD" id="cd01949">
    <property type="entry name" value="GGDEF"/>
    <property type="match status" value="1"/>
</dbReference>
<sequence>MFQHSMKQANQLMRSAIPLMVKLDIPPTPYNYGIWYEYASNNNPKLNQVVDRTIRRFGSLPAFVSKELFNEFIIADDIKQADAQHKSLDELTEKLNDESASVTKELSTFTQSLSHTRAALKVNTDKEKLLHIANLLDRRTFKANQVVEQFGQTVSEVQNELTRLRRELAEVKKSTEVDQMTLLANEKGFERTLFSLAPFAEDDLTLLIIDIDNLKQINQDYGKKVGSSLILYIAKILSSFLPDRAYVARLKGGQFAALINDMELGEASELADAVRLNISNQKIRNKDSNTLLKQITVSIGVATLLGDEGPTELVQRAQHYLIYAKRSGKNRIAHHV</sequence>
<dbReference type="PANTHER" id="PTHR45138">
    <property type="entry name" value="REGULATORY COMPONENTS OF SENSORY TRANSDUCTION SYSTEM"/>
    <property type="match status" value="1"/>
</dbReference>
<comment type="catalytic activity">
    <reaction evidence="2">
        <text>2 GTP = 3',3'-c-di-GMP + 2 diphosphate</text>
        <dbReference type="Rhea" id="RHEA:24898"/>
        <dbReference type="ChEBI" id="CHEBI:33019"/>
        <dbReference type="ChEBI" id="CHEBI:37565"/>
        <dbReference type="ChEBI" id="CHEBI:58805"/>
        <dbReference type="EC" id="2.7.7.65"/>
    </reaction>
</comment>
<dbReference type="PROSITE" id="PS50887">
    <property type="entry name" value="GGDEF"/>
    <property type="match status" value="1"/>
</dbReference>